<protein>
    <submittedName>
        <fullName evidence="1">Uncharacterized protein</fullName>
    </submittedName>
</protein>
<sequence>MNASEVNKKWVILQHEIAQSFDMDLPDLKVFLFLIGVQELGKGPQTFSKREKEELMHIANCRLFSAMGFYELKGLDEQGWPHWELIKPIPNYTLLEQELIIKSLIIDYFQELNVI</sequence>
<accession>A0ABV0BPU4</accession>
<organism evidence="1 2">
    <name type="scientific">Sphingobacterium kitahiroshimense</name>
    <dbReference type="NCBI Taxonomy" id="470446"/>
    <lineage>
        <taxon>Bacteria</taxon>
        <taxon>Pseudomonadati</taxon>
        <taxon>Bacteroidota</taxon>
        <taxon>Sphingobacteriia</taxon>
        <taxon>Sphingobacteriales</taxon>
        <taxon>Sphingobacteriaceae</taxon>
        <taxon>Sphingobacterium</taxon>
    </lineage>
</organism>
<gene>
    <name evidence="1" type="ORF">ABE541_06000</name>
</gene>
<proteinExistence type="predicted"/>
<evidence type="ECO:0000313" key="1">
    <source>
        <dbReference type="EMBL" id="MEN5376806.1"/>
    </source>
</evidence>
<dbReference type="Proteomes" id="UP001409291">
    <property type="component" value="Unassembled WGS sequence"/>
</dbReference>
<evidence type="ECO:0000313" key="2">
    <source>
        <dbReference type="Proteomes" id="UP001409291"/>
    </source>
</evidence>
<reference evidence="1 2" key="1">
    <citation type="submission" date="2024-04" db="EMBL/GenBank/DDBJ databases">
        <title>WGS of bacteria from Torrens River.</title>
        <authorList>
            <person name="Wyrsch E.R."/>
            <person name="Drigo B."/>
        </authorList>
    </citation>
    <scope>NUCLEOTIDE SEQUENCE [LARGE SCALE GENOMIC DNA]</scope>
    <source>
        <strain evidence="1 2">TWI391</strain>
    </source>
</reference>
<comment type="caution">
    <text evidence="1">The sequence shown here is derived from an EMBL/GenBank/DDBJ whole genome shotgun (WGS) entry which is preliminary data.</text>
</comment>
<dbReference type="RefSeq" id="WP_021188004.1">
    <property type="nucleotide sequence ID" value="NZ_JAOQNK010000001.1"/>
</dbReference>
<name>A0ABV0BPU4_9SPHI</name>
<dbReference type="EMBL" id="JBDJNQ010000002">
    <property type="protein sequence ID" value="MEN5376806.1"/>
    <property type="molecule type" value="Genomic_DNA"/>
</dbReference>
<keyword evidence="2" id="KW-1185">Reference proteome</keyword>